<organism evidence="1 2">
    <name type="scientific">Pseudonocardia nematodicida</name>
    <dbReference type="NCBI Taxonomy" id="1206997"/>
    <lineage>
        <taxon>Bacteria</taxon>
        <taxon>Bacillati</taxon>
        <taxon>Actinomycetota</taxon>
        <taxon>Actinomycetes</taxon>
        <taxon>Pseudonocardiales</taxon>
        <taxon>Pseudonocardiaceae</taxon>
        <taxon>Pseudonocardia</taxon>
    </lineage>
</organism>
<dbReference type="Proteomes" id="UP001494902">
    <property type="component" value="Unassembled WGS sequence"/>
</dbReference>
<comment type="caution">
    <text evidence="1">The sequence shown here is derived from an EMBL/GenBank/DDBJ whole genome shotgun (WGS) entry which is preliminary data.</text>
</comment>
<evidence type="ECO:0000313" key="2">
    <source>
        <dbReference type="Proteomes" id="UP001494902"/>
    </source>
</evidence>
<sequence>MDTPESSATRLRRATPALVVALLVLAVTVGQVAGTRAVREQLPDAHRTVATVLEVVEAPAARSAGPPRSAVRATWTGPTGEPQVGTLVLDGRPDPGNSRTIWTDGGGAPVRVPIEATTAGLSAASLVLLLGAAALLGARVWTTTVEAERDRHALAAEWAAVEPLWSGRGGVPGDR</sequence>
<dbReference type="RefSeq" id="WP_349301265.1">
    <property type="nucleotide sequence ID" value="NZ_JBEDNQ010000013.1"/>
</dbReference>
<accession>A0ABV1KJ39</accession>
<reference evidence="1 2" key="1">
    <citation type="submission" date="2024-03" db="EMBL/GenBank/DDBJ databases">
        <title>Draft genome sequence of Pseudonocardia nematodicida JCM 31783.</title>
        <authorList>
            <person name="Butdee W."/>
            <person name="Duangmal K."/>
        </authorList>
    </citation>
    <scope>NUCLEOTIDE SEQUENCE [LARGE SCALE GENOMIC DNA]</scope>
    <source>
        <strain evidence="1 2">JCM 31783</strain>
    </source>
</reference>
<gene>
    <name evidence="1" type="ORF">WIS52_27330</name>
</gene>
<evidence type="ECO:0008006" key="3">
    <source>
        <dbReference type="Google" id="ProtNLM"/>
    </source>
</evidence>
<protein>
    <recommendedName>
        <fullName evidence="3">Transmembrane protein</fullName>
    </recommendedName>
</protein>
<keyword evidence="2" id="KW-1185">Reference proteome</keyword>
<dbReference type="EMBL" id="JBEDNQ010000013">
    <property type="protein sequence ID" value="MEQ3554196.1"/>
    <property type="molecule type" value="Genomic_DNA"/>
</dbReference>
<evidence type="ECO:0000313" key="1">
    <source>
        <dbReference type="EMBL" id="MEQ3554196.1"/>
    </source>
</evidence>
<name>A0ABV1KJ39_9PSEU</name>
<proteinExistence type="predicted"/>